<evidence type="ECO:0000313" key="1">
    <source>
        <dbReference type="EMBL" id="AJA51316.1"/>
    </source>
</evidence>
<reference evidence="1 2" key="1">
    <citation type="journal article" date="2015" name="Genome Announc.">
        <title>Complete Genome Sequence of the Nitrogen-Fixing and Solvent-Producing Clostridium pasteurianum DSM 525.</title>
        <authorList>
            <person name="Poehlein A."/>
            <person name="Grosse-Honebrink A."/>
            <person name="Zhang Y."/>
            <person name="Minton N.P."/>
            <person name="Daniel R."/>
        </authorList>
    </citation>
    <scope>NUCLEOTIDE SEQUENCE [LARGE SCALE GENOMIC DNA]</scope>
    <source>
        <strain evidence="2">DSM 525 / ATCC 6013</strain>
    </source>
</reference>
<proteinExistence type="predicted"/>
<organism evidence="1 2">
    <name type="scientific">Clostridium pasteurianum DSM 525 = ATCC 6013</name>
    <dbReference type="NCBI Taxonomy" id="1262449"/>
    <lineage>
        <taxon>Bacteria</taxon>
        <taxon>Bacillati</taxon>
        <taxon>Bacillota</taxon>
        <taxon>Clostridia</taxon>
        <taxon>Eubacteriales</taxon>
        <taxon>Clostridiaceae</taxon>
        <taxon>Clostridium</taxon>
    </lineage>
</organism>
<evidence type="ECO:0000313" key="2">
    <source>
        <dbReference type="Proteomes" id="UP000030905"/>
    </source>
</evidence>
<dbReference type="KEGG" id="cpae:CPAST_c12280"/>
<gene>
    <name evidence="1" type="ORF">CLPA_c12280</name>
</gene>
<dbReference type="EMBL" id="CP009268">
    <property type="protein sequence ID" value="AJA51316.1"/>
    <property type="molecule type" value="Genomic_DNA"/>
</dbReference>
<dbReference type="Proteomes" id="UP000030905">
    <property type="component" value="Chromosome"/>
</dbReference>
<accession>A0A0H3J601</accession>
<dbReference type="PATRIC" id="fig|1262449.7.peg.1250"/>
<protein>
    <submittedName>
        <fullName evidence="1">Uncharacterized protein</fullName>
    </submittedName>
</protein>
<name>A0A0H3J601_CLOPA</name>
<keyword evidence="2" id="KW-1185">Reference proteome</keyword>
<dbReference type="KEGG" id="cpat:CLPA_c12280"/>
<dbReference type="AlphaFoldDB" id="A0A0H3J601"/>
<sequence>MKISPPMLNVVLSGFESVGEMLEGKFGTPWISVNYP</sequence>